<dbReference type="WBParaSite" id="BTMF_0001201601-mRNA-1">
    <property type="protein sequence ID" value="BTMF_0001201601-mRNA-1"/>
    <property type="gene ID" value="BTMF_0001201601"/>
</dbReference>
<evidence type="ECO:0000313" key="2">
    <source>
        <dbReference type="WBParaSite" id="BTMF_0001201601-mRNA-1"/>
    </source>
</evidence>
<dbReference type="AlphaFoldDB" id="A0A0R3QWA8"/>
<feature type="chain" id="PRO_5006447202" evidence="1">
    <location>
        <begin position="22"/>
        <end position="83"/>
    </location>
</feature>
<feature type="signal peptide" evidence="1">
    <location>
        <begin position="1"/>
        <end position="21"/>
    </location>
</feature>
<organism evidence="2">
    <name type="scientific">Brugia timori</name>
    <dbReference type="NCBI Taxonomy" id="42155"/>
    <lineage>
        <taxon>Eukaryota</taxon>
        <taxon>Metazoa</taxon>
        <taxon>Ecdysozoa</taxon>
        <taxon>Nematoda</taxon>
        <taxon>Chromadorea</taxon>
        <taxon>Rhabditida</taxon>
        <taxon>Spirurina</taxon>
        <taxon>Spiruromorpha</taxon>
        <taxon>Filarioidea</taxon>
        <taxon>Onchocercidae</taxon>
        <taxon>Brugia</taxon>
    </lineage>
</organism>
<sequence>MFSTFTVVLACIVLIVGKGEAFSDYECVDEEEEGDVNCKLNWKRDVHLKLLSKQVPYFNTCDLCDVDIDIDVGTGKDRPSLTE</sequence>
<proteinExistence type="predicted"/>
<reference evidence="2" key="1">
    <citation type="submission" date="2017-02" db="UniProtKB">
        <authorList>
            <consortium name="WormBaseParasite"/>
        </authorList>
    </citation>
    <scope>IDENTIFICATION</scope>
</reference>
<protein>
    <submittedName>
        <fullName evidence="2">Venom protein</fullName>
    </submittedName>
</protein>
<name>A0A0R3QWA8_9BILA</name>
<evidence type="ECO:0000256" key="1">
    <source>
        <dbReference type="SAM" id="SignalP"/>
    </source>
</evidence>
<keyword evidence="1" id="KW-0732">Signal</keyword>
<accession>A0A0R3QWA8</accession>